<proteinExistence type="predicted"/>
<name>A0ABV6BN14_9FLAO</name>
<sequence>MQEEYQPKKSWLDRNWKWFVPTGCLSILVLAALFIGGIFFGVTSLMKESDAYKDAIAKAKINKEVIAQLGNPIEGDGMISGNIQVNDQTGNCNIQIPIKGPKGTGIIFVTGTKRVKWKYSEMVVYIEKTDDEIDLLIK</sequence>
<dbReference type="Pfam" id="PF08695">
    <property type="entry name" value="Coa1"/>
    <property type="match status" value="1"/>
</dbReference>
<dbReference type="RefSeq" id="WP_379685869.1">
    <property type="nucleotide sequence ID" value="NZ_JBHLYW010000007.1"/>
</dbReference>
<organism evidence="2 3">
    <name type="scientific">Flavobacterium procerum</name>
    <dbReference type="NCBI Taxonomy" id="1455569"/>
    <lineage>
        <taxon>Bacteria</taxon>
        <taxon>Pseudomonadati</taxon>
        <taxon>Bacteroidota</taxon>
        <taxon>Flavobacteriia</taxon>
        <taxon>Flavobacteriales</taxon>
        <taxon>Flavobacteriaceae</taxon>
        <taxon>Flavobacterium</taxon>
    </lineage>
</organism>
<comment type="caution">
    <text evidence="2">The sequence shown here is derived from an EMBL/GenBank/DDBJ whole genome shotgun (WGS) entry which is preliminary data.</text>
</comment>
<evidence type="ECO:0000256" key="1">
    <source>
        <dbReference type="SAM" id="Phobius"/>
    </source>
</evidence>
<keyword evidence="1" id="KW-1133">Transmembrane helix</keyword>
<evidence type="ECO:0000313" key="2">
    <source>
        <dbReference type="EMBL" id="MFC0076836.1"/>
    </source>
</evidence>
<dbReference type="InterPro" id="IPR014807">
    <property type="entry name" value="Coa1"/>
</dbReference>
<keyword evidence="3" id="KW-1185">Reference proteome</keyword>
<reference evidence="2 3" key="1">
    <citation type="submission" date="2024-09" db="EMBL/GenBank/DDBJ databases">
        <authorList>
            <person name="Sun Q."/>
            <person name="Mori K."/>
        </authorList>
    </citation>
    <scope>NUCLEOTIDE SEQUENCE [LARGE SCALE GENOMIC DNA]</scope>
    <source>
        <strain evidence="2 3">CGMCC 1.12926</strain>
    </source>
</reference>
<dbReference type="Proteomes" id="UP001589734">
    <property type="component" value="Unassembled WGS sequence"/>
</dbReference>
<feature type="transmembrane region" description="Helical" evidence="1">
    <location>
        <begin position="18"/>
        <end position="42"/>
    </location>
</feature>
<keyword evidence="1" id="KW-0812">Transmembrane</keyword>
<dbReference type="EMBL" id="JBHLYW010000007">
    <property type="protein sequence ID" value="MFC0076836.1"/>
    <property type="molecule type" value="Genomic_DNA"/>
</dbReference>
<protein>
    <submittedName>
        <fullName evidence="2">Cytochrome c oxidase assembly factor Coa1 family protein</fullName>
    </submittedName>
</protein>
<evidence type="ECO:0000313" key="3">
    <source>
        <dbReference type="Proteomes" id="UP001589734"/>
    </source>
</evidence>
<accession>A0ABV6BN14</accession>
<keyword evidence="1" id="KW-0472">Membrane</keyword>
<gene>
    <name evidence="2" type="ORF">ACFFLS_07280</name>
</gene>